<organism evidence="4 5">
    <name type="scientific">Lachnellula occidentalis</name>
    <dbReference type="NCBI Taxonomy" id="215460"/>
    <lineage>
        <taxon>Eukaryota</taxon>
        <taxon>Fungi</taxon>
        <taxon>Dikarya</taxon>
        <taxon>Ascomycota</taxon>
        <taxon>Pezizomycotina</taxon>
        <taxon>Leotiomycetes</taxon>
        <taxon>Helotiales</taxon>
        <taxon>Lachnaceae</taxon>
        <taxon>Lachnellula</taxon>
    </lineage>
</organism>
<comment type="similarity">
    <text evidence="1">Belongs to the cytochrome P450 family.</text>
</comment>
<protein>
    <submittedName>
        <fullName evidence="4">Cytochrome P450</fullName>
    </submittedName>
</protein>
<keyword evidence="2" id="KW-0479">Metal-binding</keyword>
<feature type="non-terminal residue" evidence="4">
    <location>
        <position position="1"/>
    </location>
</feature>
<evidence type="ECO:0000313" key="4">
    <source>
        <dbReference type="EMBL" id="TVY48342.1"/>
    </source>
</evidence>
<dbReference type="GO" id="GO:0020037">
    <property type="term" value="F:heme binding"/>
    <property type="evidence" value="ECO:0007669"/>
    <property type="project" value="InterPro"/>
</dbReference>
<reference evidence="4 5" key="1">
    <citation type="submission" date="2018-05" db="EMBL/GenBank/DDBJ databases">
        <title>Genome sequencing and assembly of the regulated plant pathogen Lachnellula willkommii and related sister species for the development of diagnostic species identification markers.</title>
        <authorList>
            <person name="Giroux E."/>
            <person name="Bilodeau G."/>
        </authorList>
    </citation>
    <scope>NUCLEOTIDE SEQUENCE [LARGE SCALE GENOMIC DNA]</scope>
    <source>
        <strain evidence="4 5">CBS 160.35</strain>
    </source>
</reference>
<evidence type="ECO:0000313" key="5">
    <source>
        <dbReference type="Proteomes" id="UP000443090"/>
    </source>
</evidence>
<name>A0A8H8S543_9HELO</name>
<keyword evidence="2" id="KW-0349">Heme</keyword>
<dbReference type="CDD" id="cd11070">
    <property type="entry name" value="CYP56-like"/>
    <property type="match status" value="1"/>
</dbReference>
<accession>A0A8H8S543</accession>
<dbReference type="PRINTS" id="PR00385">
    <property type="entry name" value="P450"/>
</dbReference>
<feature type="region of interest" description="Disordered" evidence="3">
    <location>
        <begin position="394"/>
        <end position="413"/>
    </location>
</feature>
<evidence type="ECO:0000256" key="2">
    <source>
        <dbReference type="PIRSR" id="PIRSR602401-1"/>
    </source>
</evidence>
<evidence type="ECO:0000256" key="1">
    <source>
        <dbReference type="ARBA" id="ARBA00010617"/>
    </source>
</evidence>
<dbReference type="PANTHER" id="PTHR24305:SF166">
    <property type="entry name" value="CYTOCHROME P450 12A4, MITOCHONDRIAL-RELATED"/>
    <property type="match status" value="1"/>
</dbReference>
<dbReference type="Gene3D" id="1.10.630.10">
    <property type="entry name" value="Cytochrome P450"/>
    <property type="match status" value="1"/>
</dbReference>
<dbReference type="Pfam" id="PF00067">
    <property type="entry name" value="p450"/>
    <property type="match status" value="1"/>
</dbReference>
<feature type="compositionally biased region" description="Basic and acidic residues" evidence="3">
    <location>
        <begin position="394"/>
        <end position="404"/>
    </location>
</feature>
<dbReference type="InterPro" id="IPR050121">
    <property type="entry name" value="Cytochrome_P450_monoxygenase"/>
</dbReference>
<dbReference type="PRINTS" id="PR00463">
    <property type="entry name" value="EP450I"/>
</dbReference>
<dbReference type="InterPro" id="IPR036396">
    <property type="entry name" value="Cyt_P450_sf"/>
</dbReference>
<dbReference type="PANTHER" id="PTHR24305">
    <property type="entry name" value="CYTOCHROME P450"/>
    <property type="match status" value="1"/>
</dbReference>
<dbReference type="Proteomes" id="UP000443090">
    <property type="component" value="Unassembled WGS sequence"/>
</dbReference>
<dbReference type="AlphaFoldDB" id="A0A8H8S543"/>
<sequence>MFKMLAVFGPSVFTVERQDWPRHRKAVGAPFNEAIMKFVWDESLRQTQQLVNYWTTESAAGIQGMQQDMRTISLNVLAATAFRESYDFRGSTNLPGHKASIESYRDALSVVHKYSLELMLIPYRFLTGPMMPRSIANIGRAAESLKASMMKMVEAESAALSQGEPGSGGLITHLVRALDRKTAQRTGSRDDVKKAGKGGLSDDEILGNIFVINFAGYETTAITLTFTMMLLAAHPEVQEWLFEEIITVTGSKPVESWDYALFPMLKRCQAVFLETLRLYGPITALPKISTEKVHALRVGDQVLALPPGTETYPMVLGVQVDPRYWDEPYVWKPSRWIVRPEAESGAEYLFVPRKGTFLPWSDGPQGCAGKKFSQVEAAAALACLFRAHRIRPKKEAGETEDQARKRAQGCADDGTGVLRNEILSSGEIERDLS</sequence>
<gene>
    <name evidence="4" type="primary">Cyp3a13</name>
    <name evidence="4" type="ORF">LOCC1_G001470</name>
</gene>
<dbReference type="GO" id="GO:0005506">
    <property type="term" value="F:iron ion binding"/>
    <property type="evidence" value="ECO:0007669"/>
    <property type="project" value="InterPro"/>
</dbReference>
<comment type="cofactor">
    <cofactor evidence="2">
        <name>heme</name>
        <dbReference type="ChEBI" id="CHEBI:30413"/>
    </cofactor>
</comment>
<comment type="caution">
    <text evidence="4">The sequence shown here is derived from an EMBL/GenBank/DDBJ whole genome shotgun (WGS) entry which is preliminary data.</text>
</comment>
<dbReference type="GO" id="GO:0004497">
    <property type="term" value="F:monooxygenase activity"/>
    <property type="evidence" value="ECO:0007669"/>
    <property type="project" value="InterPro"/>
</dbReference>
<dbReference type="InterPro" id="IPR002401">
    <property type="entry name" value="Cyt_P450_E_grp-I"/>
</dbReference>
<dbReference type="GO" id="GO:0016705">
    <property type="term" value="F:oxidoreductase activity, acting on paired donors, with incorporation or reduction of molecular oxygen"/>
    <property type="evidence" value="ECO:0007669"/>
    <property type="project" value="InterPro"/>
</dbReference>
<dbReference type="InterPro" id="IPR001128">
    <property type="entry name" value="Cyt_P450"/>
</dbReference>
<keyword evidence="5" id="KW-1185">Reference proteome</keyword>
<feature type="binding site" description="axial binding residue" evidence="2">
    <location>
        <position position="367"/>
    </location>
    <ligand>
        <name>heme</name>
        <dbReference type="ChEBI" id="CHEBI:30413"/>
    </ligand>
    <ligandPart>
        <name>Fe</name>
        <dbReference type="ChEBI" id="CHEBI:18248"/>
    </ligandPart>
</feature>
<proteinExistence type="inferred from homology"/>
<dbReference type="SUPFAM" id="SSF48264">
    <property type="entry name" value="Cytochrome P450"/>
    <property type="match status" value="1"/>
</dbReference>
<keyword evidence="2" id="KW-0408">Iron</keyword>
<dbReference type="OrthoDB" id="1470350at2759"/>
<dbReference type="EMBL" id="QGMI01000050">
    <property type="protein sequence ID" value="TVY48342.1"/>
    <property type="molecule type" value="Genomic_DNA"/>
</dbReference>
<evidence type="ECO:0000256" key="3">
    <source>
        <dbReference type="SAM" id="MobiDB-lite"/>
    </source>
</evidence>